<keyword evidence="4" id="KW-1185">Reference proteome</keyword>
<proteinExistence type="predicted"/>
<keyword evidence="1" id="KW-0812">Transmembrane</keyword>
<gene>
    <name evidence="3" type="ORF">BBD40_01030</name>
    <name evidence="2" type="ORF">BBD41_05615</name>
</gene>
<dbReference type="GeneID" id="48307707"/>
<reference evidence="2" key="1">
    <citation type="submission" date="2016-08" db="EMBL/GenBank/DDBJ databases">
        <title>Complete Genome Seqeunce of Paenibacillus sp. nov. IHBB 9852 from high altitute lake of Indian trans-Himalayas.</title>
        <authorList>
            <person name="Kiran S."/>
            <person name="Swarnkar M.K."/>
            <person name="Rana A."/>
            <person name="Tewari R."/>
            <person name="Gulati A."/>
        </authorList>
    </citation>
    <scope>NUCLEOTIDE SEQUENCE [LARGE SCALE GENOMIC DNA]</scope>
    <source>
        <strain evidence="2">IHBB 9852</strain>
    </source>
</reference>
<dbReference type="KEGG" id="pib:BBD41_05615"/>
<dbReference type="Proteomes" id="UP000189059">
    <property type="component" value="Unassembled WGS sequence"/>
</dbReference>
<feature type="transmembrane region" description="Helical" evidence="1">
    <location>
        <begin position="12"/>
        <end position="28"/>
    </location>
</feature>
<dbReference type="EMBL" id="MRVI01000001">
    <property type="protein sequence ID" value="OOC60585.1"/>
    <property type="molecule type" value="Genomic_DNA"/>
</dbReference>
<keyword evidence="1" id="KW-0472">Membrane</keyword>
<feature type="transmembrane region" description="Helical" evidence="1">
    <location>
        <begin position="40"/>
        <end position="61"/>
    </location>
</feature>
<accession>A0A1B2DWN5</accession>
<evidence type="ECO:0000256" key="1">
    <source>
        <dbReference type="SAM" id="Phobius"/>
    </source>
</evidence>
<sequence>MSEWLLNQSWGLPVLAAFLAVVLVFEIRKAVKAFKEQKRFEFGMALVFAVVAGLALFVLFYF</sequence>
<dbReference type="RefSeq" id="WP_077565089.1">
    <property type="nucleotide sequence ID" value="NZ_CP016809.1"/>
</dbReference>
<keyword evidence="1" id="KW-1133">Transmembrane helix</keyword>
<dbReference type="EMBL" id="CP016809">
    <property type="protein sequence ID" value="ANY72109.1"/>
    <property type="molecule type" value="Genomic_DNA"/>
</dbReference>
<dbReference type="AlphaFoldDB" id="A0A1B2DWN5"/>
<evidence type="ECO:0000313" key="4">
    <source>
        <dbReference type="Proteomes" id="UP000189059"/>
    </source>
</evidence>
<reference evidence="3 4" key="2">
    <citation type="submission" date="2016-12" db="EMBL/GenBank/DDBJ databases">
        <title>Genome sequencing and description of Paenibacillus sp. nov. from high altitude lake in the Indian Trans- Himalayas.</title>
        <authorList>
            <person name="Kiran S."/>
            <person name="Swarnkar M.K."/>
            <person name="Rana A."/>
            <person name="Tewari R."/>
            <person name="Gulati A."/>
        </authorList>
    </citation>
    <scope>NUCLEOTIDE SEQUENCE [LARGE SCALE GENOMIC DNA]</scope>
    <source>
        <strain evidence="3 4">IHBB 9951</strain>
    </source>
</reference>
<protein>
    <submittedName>
        <fullName evidence="2">Uncharacterized protein</fullName>
    </submittedName>
</protein>
<evidence type="ECO:0000313" key="3">
    <source>
        <dbReference type="EMBL" id="OOC60585.1"/>
    </source>
</evidence>
<name>A0A1B2DWN5_9BACL</name>
<organism evidence="2">
    <name type="scientific">Paenibacillus ihbetae</name>
    <dbReference type="NCBI Taxonomy" id="1870820"/>
    <lineage>
        <taxon>Bacteria</taxon>
        <taxon>Bacillati</taxon>
        <taxon>Bacillota</taxon>
        <taxon>Bacilli</taxon>
        <taxon>Bacillales</taxon>
        <taxon>Paenibacillaceae</taxon>
        <taxon>Paenibacillus</taxon>
    </lineage>
</organism>
<evidence type="ECO:0000313" key="2">
    <source>
        <dbReference type="EMBL" id="ANY72109.1"/>
    </source>
</evidence>